<organism evidence="1 2">
    <name type="scientific">Candidatus Kapaibacterium thiocyanatum</name>
    <dbReference type="NCBI Taxonomy" id="1895771"/>
    <lineage>
        <taxon>Bacteria</taxon>
        <taxon>Pseudomonadati</taxon>
        <taxon>Candidatus Kapaibacteriota</taxon>
        <taxon>Candidatus Kapaibacteriia</taxon>
        <taxon>Candidatus Kapaibacteriales</taxon>
        <taxon>Candidatus Kapaibacteriaceae</taxon>
        <taxon>Candidatus Kapaibacterium</taxon>
    </lineage>
</organism>
<sequence length="59" mass="6731">MTPKSHDEYTSQTARTGKWLAASVDYLRGRGFIVPLFRVEEPGLHEGSQVFLFVICMQE</sequence>
<protein>
    <submittedName>
        <fullName evidence="1">Uncharacterized protein</fullName>
    </submittedName>
</protein>
<evidence type="ECO:0000313" key="1">
    <source>
        <dbReference type="EMBL" id="OJX59729.1"/>
    </source>
</evidence>
<proteinExistence type="predicted"/>
<gene>
    <name evidence="1" type="ORF">BGO89_05810</name>
</gene>
<dbReference type="STRING" id="1895771.BGO89_05810"/>
<name>A0A1M3L344_9BACT</name>
<reference evidence="1 2" key="1">
    <citation type="submission" date="2016-09" db="EMBL/GenBank/DDBJ databases">
        <title>Genome-resolved meta-omics ties microbial dynamics to process performance in biotechnology for thiocyanate degradation.</title>
        <authorList>
            <person name="Kantor R.S."/>
            <person name="Huddy R.J."/>
            <person name="Iyer R."/>
            <person name="Thomas B.C."/>
            <person name="Brown C.T."/>
            <person name="Anantharaman K."/>
            <person name="Tringe S."/>
            <person name="Hettich R.L."/>
            <person name="Harrison S.T."/>
            <person name="Banfield J.F."/>
        </authorList>
    </citation>
    <scope>NUCLEOTIDE SEQUENCE [LARGE SCALE GENOMIC DNA]</scope>
    <source>
        <strain evidence="1">59-99</strain>
    </source>
</reference>
<evidence type="ECO:0000313" key="2">
    <source>
        <dbReference type="Proteomes" id="UP000184233"/>
    </source>
</evidence>
<comment type="caution">
    <text evidence="1">The sequence shown here is derived from an EMBL/GenBank/DDBJ whole genome shotgun (WGS) entry which is preliminary data.</text>
</comment>
<dbReference type="EMBL" id="MKVH01000009">
    <property type="protein sequence ID" value="OJX59729.1"/>
    <property type="molecule type" value="Genomic_DNA"/>
</dbReference>
<dbReference type="Proteomes" id="UP000184233">
    <property type="component" value="Unassembled WGS sequence"/>
</dbReference>
<accession>A0A1M3L344</accession>
<dbReference type="AlphaFoldDB" id="A0A1M3L344"/>